<dbReference type="AlphaFoldDB" id="A0A942UZH2"/>
<dbReference type="EMBL" id="WSFT01000042">
    <property type="protein sequence ID" value="MBS4539146.1"/>
    <property type="molecule type" value="Genomic_DNA"/>
</dbReference>
<evidence type="ECO:0000313" key="2">
    <source>
        <dbReference type="EMBL" id="MBS4539146.1"/>
    </source>
</evidence>
<evidence type="ECO:0000256" key="1">
    <source>
        <dbReference type="SAM" id="Phobius"/>
    </source>
</evidence>
<comment type="caution">
    <text evidence="2">The sequence shown here is derived from an EMBL/GenBank/DDBJ whole genome shotgun (WGS) entry which is preliminary data.</text>
</comment>
<feature type="transmembrane region" description="Helical" evidence="1">
    <location>
        <begin position="12"/>
        <end position="34"/>
    </location>
</feature>
<keyword evidence="1" id="KW-1133">Transmembrane helix</keyword>
<protein>
    <submittedName>
        <fullName evidence="2">Uncharacterized protein</fullName>
    </submittedName>
</protein>
<gene>
    <name evidence="2" type="ORF">GOQ27_11780</name>
</gene>
<keyword evidence="1" id="KW-0812">Transmembrane</keyword>
<accession>A0A942UZH2</accession>
<name>A0A942UZH2_9FIRM</name>
<keyword evidence="1" id="KW-0472">Membrane</keyword>
<sequence>MRRPNKKKYTIIALIIVGVMILSPVLSLVISAMAPSTVERDITKQIDDETALKIIDIYRNLNEYIGKELSMELHFVSLEGSEEYKDIFSLGVTATLDNGEEKFFELLAQTEDGSIPEGLEDFDKVQVTGSIKDSFEETHEDHGHTTNVPIMTVKSIEKIENQDN</sequence>
<reference evidence="2" key="1">
    <citation type="submission" date="2019-12" db="EMBL/GenBank/DDBJ databases">
        <title>Clostridiaceae gen. nov. sp. nov., isolated from sediment in Xinjiang, China.</title>
        <authorList>
            <person name="Zhang R."/>
        </authorList>
    </citation>
    <scope>NUCLEOTIDE SEQUENCE</scope>
    <source>
        <strain evidence="2">D2Q-11</strain>
    </source>
</reference>
<evidence type="ECO:0000313" key="3">
    <source>
        <dbReference type="Proteomes" id="UP000724672"/>
    </source>
</evidence>
<dbReference type="Proteomes" id="UP000724672">
    <property type="component" value="Unassembled WGS sequence"/>
</dbReference>
<organism evidence="2 3">
    <name type="scientific">Anaeromonas frigoriresistens</name>
    <dbReference type="NCBI Taxonomy" id="2683708"/>
    <lineage>
        <taxon>Bacteria</taxon>
        <taxon>Bacillati</taxon>
        <taxon>Bacillota</taxon>
        <taxon>Tissierellia</taxon>
        <taxon>Tissierellales</taxon>
        <taxon>Thermohalobacteraceae</taxon>
        <taxon>Anaeromonas</taxon>
    </lineage>
</organism>
<dbReference type="RefSeq" id="WP_203367072.1">
    <property type="nucleotide sequence ID" value="NZ_WSFT01000042.1"/>
</dbReference>
<keyword evidence="3" id="KW-1185">Reference proteome</keyword>
<proteinExistence type="predicted"/>